<dbReference type="GO" id="GO:0015689">
    <property type="term" value="P:molybdate ion transport"/>
    <property type="evidence" value="ECO:0007669"/>
    <property type="project" value="InterPro"/>
</dbReference>
<feature type="binding site" evidence="4">
    <location>
        <position position="52"/>
    </location>
    <ligand>
        <name>molybdate</name>
        <dbReference type="ChEBI" id="CHEBI:36264"/>
    </ligand>
</feature>
<dbReference type="AlphaFoldDB" id="A0A542E4Y6"/>
<dbReference type="RefSeq" id="WP_141849572.1">
    <property type="nucleotide sequence ID" value="NZ_BAAAPR010000015.1"/>
</dbReference>
<feature type="binding site" evidence="4">
    <location>
        <position position="200"/>
    </location>
    <ligand>
        <name>molybdate</name>
        <dbReference type="ChEBI" id="CHEBI:36264"/>
    </ligand>
</feature>
<keyword evidence="2 4" id="KW-0479">Metal-binding</keyword>
<dbReference type="NCBIfam" id="TIGR01256">
    <property type="entry name" value="modA"/>
    <property type="match status" value="1"/>
</dbReference>
<keyword evidence="4" id="KW-0500">Molybdenum</keyword>
<dbReference type="PROSITE" id="PS51257">
    <property type="entry name" value="PROKAR_LIPOPROTEIN"/>
    <property type="match status" value="1"/>
</dbReference>
<dbReference type="PIRSF" id="PIRSF004846">
    <property type="entry name" value="ModA"/>
    <property type="match status" value="1"/>
</dbReference>
<evidence type="ECO:0000313" key="7">
    <source>
        <dbReference type="Proteomes" id="UP000317893"/>
    </source>
</evidence>
<keyword evidence="3 5" id="KW-0732">Signal</keyword>
<dbReference type="Proteomes" id="UP000317893">
    <property type="component" value="Unassembled WGS sequence"/>
</dbReference>
<dbReference type="PANTHER" id="PTHR30632:SF0">
    <property type="entry name" value="SULFATE-BINDING PROTEIN"/>
    <property type="match status" value="1"/>
</dbReference>
<dbReference type="GO" id="GO:0030973">
    <property type="term" value="F:molybdate ion binding"/>
    <property type="evidence" value="ECO:0007669"/>
    <property type="project" value="TreeGrafter"/>
</dbReference>
<organism evidence="6 7">
    <name type="scientific">Lapillicoccus jejuensis</name>
    <dbReference type="NCBI Taxonomy" id="402171"/>
    <lineage>
        <taxon>Bacteria</taxon>
        <taxon>Bacillati</taxon>
        <taxon>Actinomycetota</taxon>
        <taxon>Actinomycetes</taxon>
        <taxon>Micrococcales</taxon>
        <taxon>Intrasporangiaceae</taxon>
        <taxon>Lapillicoccus</taxon>
    </lineage>
</organism>
<feature type="chain" id="PRO_5021746182" evidence="5">
    <location>
        <begin position="28"/>
        <end position="264"/>
    </location>
</feature>
<dbReference type="InterPro" id="IPR050682">
    <property type="entry name" value="ModA/WtpA"/>
</dbReference>
<comment type="similarity">
    <text evidence="1">Belongs to the bacterial solute-binding protein ModA family.</text>
</comment>
<evidence type="ECO:0000256" key="4">
    <source>
        <dbReference type="PIRSR" id="PIRSR004846-1"/>
    </source>
</evidence>
<sequence>MRHRLVLAVPAVAALLLAGCGGGSSPAAGGTSGAGTSSSALSGTVTVFAAASLKESFTALGTAFEQAHPGVQVTFNFGPSSGLATSITQGNPADVFASASPTNMDAVVKAGDASNPTTFAKNVMEIAVPPSNPGKVAAVADLGRSGVKVALCQAQVPCGKVARQVLTNAKVSVTPVSDETDVKAVLTKVQLGEVDAGVVYVTDVKAAGTKVTGVEIPSDVNASTSYPIATLNKAPNPTAAAAFTAYVLSSAGTQALTAAGFEAP</sequence>
<dbReference type="SUPFAM" id="SSF53850">
    <property type="entry name" value="Periplasmic binding protein-like II"/>
    <property type="match status" value="1"/>
</dbReference>
<dbReference type="Gene3D" id="3.40.190.10">
    <property type="entry name" value="Periplasmic binding protein-like II"/>
    <property type="match status" value="2"/>
</dbReference>
<dbReference type="CDD" id="cd13538">
    <property type="entry name" value="PBP2_ModA_like_1"/>
    <property type="match status" value="1"/>
</dbReference>
<gene>
    <name evidence="6" type="ORF">FB458_3454</name>
</gene>
<proteinExistence type="inferred from homology"/>
<feature type="binding site" evidence="4">
    <location>
        <position position="80"/>
    </location>
    <ligand>
        <name>molybdate</name>
        <dbReference type="ChEBI" id="CHEBI:36264"/>
    </ligand>
</feature>
<evidence type="ECO:0000256" key="3">
    <source>
        <dbReference type="ARBA" id="ARBA00022729"/>
    </source>
</evidence>
<name>A0A542E4Y6_9MICO</name>
<dbReference type="EMBL" id="VFMN01000001">
    <property type="protein sequence ID" value="TQJ10334.1"/>
    <property type="molecule type" value="Genomic_DNA"/>
</dbReference>
<reference evidence="6 7" key="1">
    <citation type="submission" date="2019-06" db="EMBL/GenBank/DDBJ databases">
        <title>Sequencing the genomes of 1000 actinobacteria strains.</title>
        <authorList>
            <person name="Klenk H.-P."/>
        </authorList>
    </citation>
    <scope>NUCLEOTIDE SEQUENCE [LARGE SCALE GENOMIC DNA]</scope>
    <source>
        <strain evidence="6 7">DSM 18607</strain>
    </source>
</reference>
<comment type="caution">
    <text evidence="6">The sequence shown here is derived from an EMBL/GenBank/DDBJ whole genome shotgun (WGS) entry which is preliminary data.</text>
</comment>
<dbReference type="OrthoDB" id="9785015at2"/>
<evidence type="ECO:0000256" key="2">
    <source>
        <dbReference type="ARBA" id="ARBA00022723"/>
    </source>
</evidence>
<protein>
    <submittedName>
        <fullName evidence="6">Molybdate transport system substrate-binding protein</fullName>
    </submittedName>
</protein>
<keyword evidence="7" id="KW-1185">Reference proteome</keyword>
<dbReference type="Pfam" id="PF13531">
    <property type="entry name" value="SBP_bac_11"/>
    <property type="match status" value="1"/>
</dbReference>
<dbReference type="InterPro" id="IPR005950">
    <property type="entry name" value="ModA"/>
</dbReference>
<dbReference type="GO" id="GO:0046872">
    <property type="term" value="F:metal ion binding"/>
    <property type="evidence" value="ECO:0007669"/>
    <property type="project" value="UniProtKB-KW"/>
</dbReference>
<dbReference type="PANTHER" id="PTHR30632">
    <property type="entry name" value="MOLYBDATE-BINDING PERIPLASMIC PROTEIN"/>
    <property type="match status" value="1"/>
</dbReference>
<feature type="binding site" evidence="4">
    <location>
        <position position="182"/>
    </location>
    <ligand>
        <name>molybdate</name>
        <dbReference type="ChEBI" id="CHEBI:36264"/>
    </ligand>
</feature>
<evidence type="ECO:0000256" key="5">
    <source>
        <dbReference type="SAM" id="SignalP"/>
    </source>
</evidence>
<evidence type="ECO:0000256" key="1">
    <source>
        <dbReference type="ARBA" id="ARBA00009175"/>
    </source>
</evidence>
<feature type="signal peptide" evidence="5">
    <location>
        <begin position="1"/>
        <end position="27"/>
    </location>
</feature>
<evidence type="ECO:0000313" key="6">
    <source>
        <dbReference type="EMBL" id="TQJ10334.1"/>
    </source>
</evidence>
<accession>A0A542E4Y6</accession>